<evidence type="ECO:0000256" key="5">
    <source>
        <dbReference type="SAM" id="Phobius"/>
    </source>
</evidence>
<dbReference type="PANTHER" id="PTHR32322:SF2">
    <property type="entry name" value="EAMA DOMAIN-CONTAINING PROTEIN"/>
    <property type="match status" value="1"/>
</dbReference>
<dbReference type="InterPro" id="IPR050638">
    <property type="entry name" value="AA-Vitamin_Transporters"/>
</dbReference>
<comment type="subcellular location">
    <subcellularLocation>
        <location evidence="1">Membrane</location>
        <topology evidence="1">Multi-pass membrane protein</topology>
    </subcellularLocation>
</comment>
<evidence type="ECO:0000256" key="1">
    <source>
        <dbReference type="ARBA" id="ARBA00004141"/>
    </source>
</evidence>
<dbReference type="InterPro" id="IPR000620">
    <property type="entry name" value="EamA_dom"/>
</dbReference>
<protein>
    <submittedName>
        <fullName evidence="7">DMT superfamily transport protein</fullName>
    </submittedName>
    <submittedName>
        <fullName evidence="8">Permease of the drug/metabolite transporter (DMT) superfamily</fullName>
    </submittedName>
</protein>
<feature type="transmembrane region" description="Helical" evidence="5">
    <location>
        <begin position="270"/>
        <end position="288"/>
    </location>
</feature>
<dbReference type="RefSeq" id="WP_012289364.1">
    <property type="nucleotide sequence ID" value="NZ_VRYN01000001.1"/>
</dbReference>
<feature type="transmembrane region" description="Helical" evidence="5">
    <location>
        <begin position="185"/>
        <end position="204"/>
    </location>
</feature>
<dbReference type="PANTHER" id="PTHR32322">
    <property type="entry name" value="INNER MEMBRANE TRANSPORTER"/>
    <property type="match status" value="1"/>
</dbReference>
<reference evidence="7" key="3">
    <citation type="journal article" name="MicrobiologyOpen">
        <title>Whole-genome comparison between the type strain of Halobacterium salinarum (DSM 3754(T)) and the laboratory strains R1 and NRC-1.</title>
        <authorList>
            <person name="Pfeiffer F."/>
            <person name="Losensky G."/>
            <person name="Marchfelder A."/>
            <person name="Habermann B."/>
            <person name="Dyall-Smith M."/>
        </authorList>
    </citation>
    <scope>NUCLEOTIDE SEQUENCE</scope>
    <source>
        <strain evidence="7">91-R6</strain>
    </source>
</reference>
<keyword evidence="2 5" id="KW-0812">Transmembrane</keyword>
<feature type="transmembrane region" description="Helical" evidence="5">
    <location>
        <begin position="95"/>
        <end position="117"/>
    </location>
</feature>
<keyword evidence="4 5" id="KW-0472">Membrane</keyword>
<evidence type="ECO:0000313" key="10">
    <source>
        <dbReference type="Proteomes" id="UP000323075"/>
    </source>
</evidence>
<feature type="domain" description="EamA" evidence="6">
    <location>
        <begin position="9"/>
        <end position="141"/>
    </location>
</feature>
<reference evidence="8 10" key="2">
    <citation type="submission" date="2019-07" db="EMBL/GenBank/DDBJ databases">
        <title>Genomic Encyclopedia of Archaeal and Bacterial Type Strains, Phase II (KMG-II): from individual species to whole genera.</title>
        <authorList>
            <person name="Goeker M."/>
        </authorList>
    </citation>
    <scope>NUCLEOTIDE SEQUENCE [LARGE SCALE GENOMIC DNA]</scope>
    <source>
        <strain evidence="8 10">DSM 3754</strain>
    </source>
</reference>
<feature type="transmembrane region" description="Helical" evidence="5">
    <location>
        <begin position="39"/>
        <end position="57"/>
    </location>
</feature>
<dbReference type="Pfam" id="PF00892">
    <property type="entry name" value="EamA"/>
    <property type="match status" value="2"/>
</dbReference>
<dbReference type="AlphaFoldDB" id="A0A4D6GWA1"/>
<keyword evidence="3 5" id="KW-1133">Transmembrane helix</keyword>
<evidence type="ECO:0000256" key="2">
    <source>
        <dbReference type="ARBA" id="ARBA00022692"/>
    </source>
</evidence>
<feature type="transmembrane region" description="Helical" evidence="5">
    <location>
        <begin position="247"/>
        <end position="264"/>
    </location>
</feature>
<gene>
    <name evidence="8" type="ORF">APQ99_00122</name>
    <name evidence="7" type="ORF">HBSAL_08490</name>
</gene>
<dbReference type="Proteomes" id="UP000296216">
    <property type="component" value="Chromosome"/>
</dbReference>
<evidence type="ECO:0000313" key="7">
    <source>
        <dbReference type="EMBL" id="QCC45346.1"/>
    </source>
</evidence>
<evidence type="ECO:0000256" key="4">
    <source>
        <dbReference type="ARBA" id="ARBA00023136"/>
    </source>
</evidence>
<evidence type="ECO:0000313" key="9">
    <source>
        <dbReference type="Proteomes" id="UP000296216"/>
    </source>
</evidence>
<feature type="domain" description="EamA" evidence="6">
    <location>
        <begin position="155"/>
        <end position="288"/>
    </location>
</feature>
<evidence type="ECO:0000256" key="3">
    <source>
        <dbReference type="ARBA" id="ARBA00022989"/>
    </source>
</evidence>
<dbReference type="Proteomes" id="UP000323075">
    <property type="component" value="Unassembled WGS sequence"/>
</dbReference>
<accession>A0A4D6GWA1</accession>
<dbReference type="InterPro" id="IPR037185">
    <property type="entry name" value="EmrE-like"/>
</dbReference>
<evidence type="ECO:0000259" key="6">
    <source>
        <dbReference type="Pfam" id="PF00892"/>
    </source>
</evidence>
<feature type="transmembrane region" description="Helical" evidence="5">
    <location>
        <begin position="155"/>
        <end position="173"/>
    </location>
</feature>
<feature type="transmembrane region" description="Helical" evidence="5">
    <location>
        <begin position="69"/>
        <end position="89"/>
    </location>
</feature>
<evidence type="ECO:0000313" key="8">
    <source>
        <dbReference type="EMBL" id="TYO81617.1"/>
    </source>
</evidence>
<proteinExistence type="predicted"/>
<dbReference type="EMBL" id="CP038631">
    <property type="protein sequence ID" value="QCC45346.1"/>
    <property type="molecule type" value="Genomic_DNA"/>
</dbReference>
<dbReference type="SUPFAM" id="SSF103481">
    <property type="entry name" value="Multidrug resistance efflux transporter EmrE"/>
    <property type="match status" value="2"/>
</dbReference>
<organism evidence="7 9">
    <name type="scientific">Halobacterium salinarum (strain ATCC 33171 / DSM 3754 / JCM 8978 / NBRC 102687 / NCIMB 764 / 91-R6)</name>
    <dbReference type="NCBI Taxonomy" id="2597657"/>
    <lineage>
        <taxon>Archaea</taxon>
        <taxon>Methanobacteriati</taxon>
        <taxon>Methanobacteriota</taxon>
        <taxon>Stenosarchaea group</taxon>
        <taxon>Halobacteria</taxon>
        <taxon>Halobacteriales</taxon>
        <taxon>Halobacteriaceae</taxon>
        <taxon>Halobacterium</taxon>
    </lineage>
</organism>
<dbReference type="GO" id="GO:0016020">
    <property type="term" value="C:membrane"/>
    <property type="evidence" value="ECO:0007669"/>
    <property type="project" value="UniProtKB-SubCell"/>
</dbReference>
<reference evidence="7 9" key="1">
    <citation type="journal article" date="2019" name="Microbiol. Resour. Announc.">
        <title>The Genome Sequence of the Halobacterium salinarum Type Strain Is Closely Related to That of Laboratory Strains NRC-1 and R1.</title>
        <authorList>
            <person name="Pfeiffer F."/>
            <person name="Marchfelder A."/>
            <person name="Habermann B."/>
            <person name="Dyall-Smith M.L."/>
        </authorList>
    </citation>
    <scope>NUCLEOTIDE SEQUENCE [LARGE SCALE GENOMIC DNA]</scope>
    <source>
        <strain evidence="7">91-R6</strain>
        <strain evidence="9">ATCC 33171 / DSM 3754 / JCM 8978 / NBRC 102687 / NCIMB 764 / 91-R6</strain>
    </source>
</reference>
<name>A0A4D6GWA1_HALS9</name>
<dbReference type="EMBL" id="VRYN01000001">
    <property type="protein sequence ID" value="TYO81617.1"/>
    <property type="molecule type" value="Genomic_DNA"/>
</dbReference>
<sequence>MTNHRTAGLFLVLAGLWGSAFVAIKAGLAAGFHPILFAAVRYDVAGVVMVAYAALVADDWLPRSRTDWTTVGIAAVLMIAAYHAFLFVGEQTTSSAVAAIVVSLSPVLTAGFARAVLPGERLSIGGVVGLGLGLAGVVVLSNPDPSNLVSSTSQGVGLVFAATASFALGSVLTQRIDDALDSEALEAWAMVFGAVVMHVASIAAGEPQTIPWTAEAVFAVAYLSVGASAVGFLIYFRLLDSLGPIEINLVGYVAPVFAAAVGLLWRGEAITTPTIGGFCIVFTGFCVLKRRAIAAELRALSE</sequence>
<feature type="transmembrane region" description="Helical" evidence="5">
    <location>
        <begin position="216"/>
        <end position="235"/>
    </location>
</feature>
<feature type="transmembrane region" description="Helical" evidence="5">
    <location>
        <begin position="124"/>
        <end position="143"/>
    </location>
</feature>
<dbReference type="Gene3D" id="1.10.3730.20">
    <property type="match status" value="1"/>
</dbReference>
<dbReference type="GeneID" id="68694301"/>